<protein>
    <recommendedName>
        <fullName evidence="5">YIR protein</fullName>
    </recommendedName>
</protein>
<dbReference type="InterPro" id="IPR006477">
    <property type="entry name" value="Yir_bir_cir"/>
</dbReference>
<dbReference type="AlphaFoldDB" id="V7PCZ5"/>
<reference evidence="3 4" key="1">
    <citation type="submission" date="2013-11" db="EMBL/GenBank/DDBJ databases">
        <title>The Genome Sequence of Plasmodium yoelii 17X.</title>
        <authorList>
            <consortium name="The Broad Institute Genomics Platform"/>
            <consortium name="The Broad Institute Genome Sequencing Center for Infectious Disease"/>
            <person name="Neafsey D."/>
            <person name="Adams J."/>
            <person name="Walker B."/>
            <person name="Young S.K."/>
            <person name="Zeng Q."/>
            <person name="Gargeya S."/>
            <person name="Fitzgerald M."/>
            <person name="Haas B."/>
            <person name="Abouelleil A."/>
            <person name="Alvarado L."/>
            <person name="Chapman S.B."/>
            <person name="Gainer-Dewar J."/>
            <person name="Goldberg J."/>
            <person name="Griggs A."/>
            <person name="Gujja S."/>
            <person name="Hansen M."/>
            <person name="Howarth C."/>
            <person name="Imamovic A."/>
            <person name="Ireland A."/>
            <person name="Larimer J."/>
            <person name="McCowan C."/>
            <person name="Murphy C."/>
            <person name="Pearson M."/>
            <person name="Poon T.W."/>
            <person name="Priest M."/>
            <person name="Roberts A."/>
            <person name="Saif S."/>
            <person name="Shea T."/>
            <person name="Sykes S."/>
            <person name="Wortman J."/>
            <person name="Nusbaum C."/>
            <person name="Birren B."/>
        </authorList>
    </citation>
    <scope>NUCLEOTIDE SEQUENCE [LARGE SCALE GENOMIC DNA]</scope>
    <source>
        <strain evidence="3 4">17X</strain>
    </source>
</reference>
<keyword evidence="2" id="KW-0812">Transmembrane</keyword>
<accession>V7PCZ5</accession>
<keyword evidence="2" id="KW-0472">Membrane</keyword>
<dbReference type="Proteomes" id="UP000018538">
    <property type="component" value="Unassembled WGS sequence"/>
</dbReference>
<evidence type="ECO:0000313" key="4">
    <source>
        <dbReference type="Proteomes" id="UP000018538"/>
    </source>
</evidence>
<evidence type="ECO:0000313" key="3">
    <source>
        <dbReference type="EMBL" id="ETB57299.1"/>
    </source>
</evidence>
<keyword evidence="4" id="KW-1185">Reference proteome</keyword>
<organism evidence="3 4">
    <name type="scientific">Plasmodium yoelii 17X</name>
    <dbReference type="NCBI Taxonomy" id="1323249"/>
    <lineage>
        <taxon>Eukaryota</taxon>
        <taxon>Sar</taxon>
        <taxon>Alveolata</taxon>
        <taxon>Apicomplexa</taxon>
        <taxon>Aconoidasida</taxon>
        <taxon>Haemosporida</taxon>
        <taxon>Plasmodiidae</taxon>
        <taxon>Plasmodium</taxon>
        <taxon>Plasmodium (Vinckeia)</taxon>
    </lineage>
</organism>
<dbReference type="NCBIfam" id="TIGR01590">
    <property type="entry name" value="yir-bir-cir_Pla"/>
    <property type="match status" value="1"/>
</dbReference>
<name>V7PCZ5_PLAYE</name>
<feature type="region of interest" description="Disordered" evidence="1">
    <location>
        <begin position="250"/>
        <end position="269"/>
    </location>
</feature>
<proteinExistence type="predicted"/>
<dbReference type="EMBL" id="KI635806">
    <property type="protein sequence ID" value="ETB57299.1"/>
    <property type="molecule type" value="Genomic_DNA"/>
</dbReference>
<keyword evidence="2" id="KW-1133">Transmembrane helix</keyword>
<evidence type="ECO:0008006" key="5">
    <source>
        <dbReference type="Google" id="ProtNLM"/>
    </source>
</evidence>
<gene>
    <name evidence="3" type="ORF">YYC_04807</name>
</gene>
<dbReference type="Pfam" id="PF06022">
    <property type="entry name" value="Cir_Bir_Yir"/>
    <property type="match status" value="1"/>
</dbReference>
<sequence>MHQRMCGRFDHFRKHLPDESGKNAQFELNTLSSFNKYCSNEGSEGNTECNTELDKINAGCLWLIEQSIVNNINSLSKEEVNSFIIYIMIWLNYMLNLKKDGKINDINGFYTKYIENNTHYTKCNKGNKDCNITLNEKTGYKNFKENIDKRKDLLNINFEDISKFYNAFKSLCNLYSECNGSKPDCDKCSKYADEFVEQYNKLNKPYDVTEDCSYNQVLSTLSTDYDNFKKEYNNVQNCKSSPLPTIEKTQISVKSSEETPAPNSEDTAQSPSIGNKLFIVLSIFAAIPIFLGIAYKYSLFGFRKRTQKHHLKEKIKK</sequence>
<evidence type="ECO:0000256" key="1">
    <source>
        <dbReference type="SAM" id="MobiDB-lite"/>
    </source>
</evidence>
<evidence type="ECO:0000256" key="2">
    <source>
        <dbReference type="SAM" id="Phobius"/>
    </source>
</evidence>
<feature type="transmembrane region" description="Helical" evidence="2">
    <location>
        <begin position="277"/>
        <end position="295"/>
    </location>
</feature>